<sequence>MAEGWSFASAREPAKFGCAEQRDSPEVEHARTSTADSFFCGLPRAVTLCGLAEEEFVAILRHFEPDAEHACPRCRAEALSAPTVPCGQERLYDRVLEAAPSPLLTRLLQALCTGAELGIWINGPAEMQAIYAHLDRITEGRDALLPLLTGRDYVGVARVSHPTGEFIVVLPESNKPVIAWAATNTSAPVLSTNISHGQGDPPPGRMCRP</sequence>
<evidence type="ECO:0000313" key="1">
    <source>
        <dbReference type="EMBL" id="RMI29758.1"/>
    </source>
</evidence>
<protein>
    <submittedName>
        <fullName evidence="1">Uncharacterized protein</fullName>
    </submittedName>
</protein>
<keyword evidence="2" id="KW-1185">Reference proteome</keyword>
<accession>A0A3M2L5E3</accession>
<dbReference type="Proteomes" id="UP000282674">
    <property type="component" value="Unassembled WGS sequence"/>
</dbReference>
<dbReference type="AlphaFoldDB" id="A0A3M2L5E3"/>
<comment type="caution">
    <text evidence="1">The sequence shown here is derived from an EMBL/GenBank/DDBJ whole genome shotgun (WGS) entry which is preliminary data.</text>
</comment>
<dbReference type="EMBL" id="RFFG01000244">
    <property type="protein sequence ID" value="RMI29758.1"/>
    <property type="molecule type" value="Genomic_DNA"/>
</dbReference>
<reference evidence="1 2" key="1">
    <citation type="submission" date="2018-10" db="EMBL/GenBank/DDBJ databases">
        <title>Isolation from soil.</title>
        <authorList>
            <person name="Hu J."/>
        </authorList>
    </citation>
    <scope>NUCLEOTIDE SEQUENCE [LARGE SCALE GENOMIC DNA]</scope>
    <source>
        <strain evidence="1 2">NEAU-Ht49</strain>
    </source>
</reference>
<evidence type="ECO:0000313" key="2">
    <source>
        <dbReference type="Proteomes" id="UP000282674"/>
    </source>
</evidence>
<name>A0A3M2L5E3_9ACTN</name>
<gene>
    <name evidence="1" type="ORF">EBO15_43220</name>
</gene>
<dbReference type="OrthoDB" id="3361627at2"/>
<organism evidence="1 2">
    <name type="scientific">Actinomadura harenae</name>
    <dbReference type="NCBI Taxonomy" id="2483351"/>
    <lineage>
        <taxon>Bacteria</taxon>
        <taxon>Bacillati</taxon>
        <taxon>Actinomycetota</taxon>
        <taxon>Actinomycetes</taxon>
        <taxon>Streptosporangiales</taxon>
        <taxon>Thermomonosporaceae</taxon>
        <taxon>Actinomadura</taxon>
    </lineage>
</organism>
<dbReference type="RefSeq" id="WP_122200191.1">
    <property type="nucleotide sequence ID" value="NZ_JBHSKC010000068.1"/>
</dbReference>
<proteinExistence type="predicted"/>